<proteinExistence type="inferred from homology"/>
<dbReference type="GO" id="GO:0005634">
    <property type="term" value="C:nucleus"/>
    <property type="evidence" value="ECO:0007669"/>
    <property type="project" value="InterPro"/>
</dbReference>
<comment type="similarity">
    <text evidence="1">Belongs to the CDI family.</text>
</comment>
<dbReference type="Gene3D" id="4.10.365.10">
    <property type="entry name" value="p27"/>
    <property type="match status" value="1"/>
</dbReference>
<reference evidence="4" key="1">
    <citation type="submission" date="2022-03" db="EMBL/GenBank/DDBJ databases">
        <authorList>
            <person name="Lindestad O."/>
        </authorList>
    </citation>
    <scope>NUCLEOTIDE SEQUENCE</scope>
</reference>
<evidence type="ECO:0000313" key="5">
    <source>
        <dbReference type="Proteomes" id="UP000838756"/>
    </source>
</evidence>
<accession>A0A8S4QE92</accession>
<dbReference type="InterPro" id="IPR044898">
    <property type="entry name" value="CDI_dom_sf"/>
</dbReference>
<sequence>MFRKPHNPRARRRLFEADDLTEARIDNFVNVLKESAKRDLVEKSRKWNFDFANEVPLEGTYEWFSCTNTDTAEWVGVKSEKACDKNEDSCLPIKAENEITPRCRDDDALPILRKRRRNAEVVTDKAVRRKISFE</sequence>
<evidence type="ECO:0000256" key="2">
    <source>
        <dbReference type="ARBA" id="ARBA00023013"/>
    </source>
</evidence>
<dbReference type="Proteomes" id="UP000838756">
    <property type="component" value="Unassembled WGS sequence"/>
</dbReference>
<dbReference type="Pfam" id="PF02234">
    <property type="entry name" value="CDI"/>
    <property type="match status" value="1"/>
</dbReference>
<comment type="caution">
    <text evidence="4">The sequence shown here is derived from an EMBL/GenBank/DDBJ whole genome shotgun (WGS) entry which is preliminary data.</text>
</comment>
<evidence type="ECO:0000313" key="4">
    <source>
        <dbReference type="EMBL" id="CAH2208960.1"/>
    </source>
</evidence>
<name>A0A8S4QE92_9NEOP</name>
<organism evidence="4 5">
    <name type="scientific">Pararge aegeria aegeria</name>
    <dbReference type="NCBI Taxonomy" id="348720"/>
    <lineage>
        <taxon>Eukaryota</taxon>
        <taxon>Metazoa</taxon>
        <taxon>Ecdysozoa</taxon>
        <taxon>Arthropoda</taxon>
        <taxon>Hexapoda</taxon>
        <taxon>Insecta</taxon>
        <taxon>Pterygota</taxon>
        <taxon>Neoptera</taxon>
        <taxon>Endopterygota</taxon>
        <taxon>Lepidoptera</taxon>
        <taxon>Glossata</taxon>
        <taxon>Ditrysia</taxon>
        <taxon>Papilionoidea</taxon>
        <taxon>Nymphalidae</taxon>
        <taxon>Satyrinae</taxon>
        <taxon>Satyrini</taxon>
        <taxon>Parargina</taxon>
        <taxon>Pararge</taxon>
    </lineage>
</organism>
<evidence type="ECO:0000256" key="1">
    <source>
        <dbReference type="ARBA" id="ARBA00006726"/>
    </source>
</evidence>
<keyword evidence="2" id="KW-0649">Protein kinase inhibitor</keyword>
<dbReference type="InterPro" id="IPR003175">
    <property type="entry name" value="CDI_dom"/>
</dbReference>
<gene>
    <name evidence="4" type="primary">jg4497</name>
    <name evidence="4" type="ORF">PAEG_LOCUS1413</name>
</gene>
<dbReference type="GO" id="GO:0004861">
    <property type="term" value="F:cyclin-dependent protein serine/threonine kinase inhibitor activity"/>
    <property type="evidence" value="ECO:0007669"/>
    <property type="project" value="InterPro"/>
</dbReference>
<protein>
    <submittedName>
        <fullName evidence="4">Jg4497 protein</fullName>
    </submittedName>
</protein>
<dbReference type="AlphaFoldDB" id="A0A8S4QE92"/>
<evidence type="ECO:0000259" key="3">
    <source>
        <dbReference type="Pfam" id="PF02234"/>
    </source>
</evidence>
<keyword evidence="5" id="KW-1185">Reference proteome</keyword>
<dbReference type="EMBL" id="CAKXAJ010004942">
    <property type="protein sequence ID" value="CAH2208960.1"/>
    <property type="molecule type" value="Genomic_DNA"/>
</dbReference>
<dbReference type="OrthoDB" id="9940972at2759"/>
<feature type="domain" description="Cyclin-dependent kinase inhibitor" evidence="3">
    <location>
        <begin position="32"/>
        <end position="64"/>
    </location>
</feature>
<dbReference type="GO" id="GO:0051726">
    <property type="term" value="P:regulation of cell cycle"/>
    <property type="evidence" value="ECO:0007669"/>
    <property type="project" value="InterPro"/>
</dbReference>